<dbReference type="Gene3D" id="3.40.50.150">
    <property type="entry name" value="Vaccinia Virus protein VP39"/>
    <property type="match status" value="1"/>
</dbReference>
<dbReference type="EMBL" id="CP017448">
    <property type="protein sequence ID" value="AOV17719.1"/>
    <property type="molecule type" value="Genomic_DNA"/>
</dbReference>
<gene>
    <name evidence="4" type="ORF">BJI67_12230</name>
</gene>
<dbReference type="InterPro" id="IPR017804">
    <property type="entry name" value="MeTrfase_EgtD-like"/>
</dbReference>
<dbReference type="Pfam" id="PF10017">
    <property type="entry name" value="Methyltransf_33"/>
    <property type="match status" value="1"/>
</dbReference>
<dbReference type="InterPro" id="IPR029063">
    <property type="entry name" value="SAM-dependent_MTases_sf"/>
</dbReference>
<evidence type="ECO:0000313" key="5">
    <source>
        <dbReference type="Proteomes" id="UP000095342"/>
    </source>
</evidence>
<dbReference type="GO" id="GO:0008168">
    <property type="term" value="F:methyltransferase activity"/>
    <property type="evidence" value="ECO:0007669"/>
    <property type="project" value="UniProtKB-KW"/>
</dbReference>
<accession>A0A1D8K9R3</accession>
<dbReference type="PANTHER" id="PTHR43397">
    <property type="entry name" value="ERGOTHIONEINE BIOSYNTHESIS PROTEIN 1"/>
    <property type="match status" value="1"/>
</dbReference>
<sequence>MPERRSRIRCRPVPPARQAMSLAEDVRAGLLSRPRSLPPKYFYDETGSLLFDRICDTQEYYPTRTEDDLLARYASSIIGKVGPRHILELGSGTARKTRHLLQACCQQETVDYWPFDVCREVLELSSETLSECYPWLGVQPLLGDYSAGLEHLPVLDGPCLYVFLGGSLGNFEAPAAVELLSELAARMSADDRLLLGVDRVKSPAVLEAAYDDAEGVTAAFNRNLLSVLNRELEADFRIEHFAHRAIYNDPQAQVEMYLVAERSQEVRLGKLEETLRFAEGETILTEISRKFTLESASDMLADAGLHLDDHYTPPNQYFSLLLAAPQSNGHAAFI</sequence>
<keyword evidence="5" id="KW-1185">Reference proteome</keyword>
<dbReference type="NCBIfam" id="TIGR03438">
    <property type="entry name" value="egtD_ergothio"/>
    <property type="match status" value="1"/>
</dbReference>
<name>A0A1D8K9R3_9GAMM</name>
<evidence type="ECO:0000313" key="4">
    <source>
        <dbReference type="EMBL" id="AOV17719.1"/>
    </source>
</evidence>
<dbReference type="SUPFAM" id="SSF53335">
    <property type="entry name" value="S-adenosyl-L-methionine-dependent methyltransferases"/>
    <property type="match status" value="1"/>
</dbReference>
<proteinExistence type="predicted"/>
<keyword evidence="1 4" id="KW-0489">Methyltransferase</keyword>
<evidence type="ECO:0000259" key="3">
    <source>
        <dbReference type="Pfam" id="PF10017"/>
    </source>
</evidence>
<protein>
    <submittedName>
        <fullName evidence="4">Dimethylhistidine N-methyltransferase</fullName>
    </submittedName>
</protein>
<feature type="domain" description="Histidine-specific methyltransferase SAM-dependent" evidence="3">
    <location>
        <begin position="23"/>
        <end position="323"/>
    </location>
</feature>
<organism evidence="4 5">
    <name type="scientific">Acidihalobacter aeolianus</name>
    <dbReference type="NCBI Taxonomy" id="2792603"/>
    <lineage>
        <taxon>Bacteria</taxon>
        <taxon>Pseudomonadati</taxon>
        <taxon>Pseudomonadota</taxon>
        <taxon>Gammaproteobacteria</taxon>
        <taxon>Chromatiales</taxon>
        <taxon>Ectothiorhodospiraceae</taxon>
        <taxon>Acidihalobacter</taxon>
    </lineage>
</organism>
<dbReference type="PIRSF" id="PIRSF018005">
    <property type="entry name" value="UCP018005"/>
    <property type="match status" value="1"/>
</dbReference>
<dbReference type="PANTHER" id="PTHR43397:SF1">
    <property type="entry name" value="ERGOTHIONEINE BIOSYNTHESIS PROTEIN 1"/>
    <property type="match status" value="1"/>
</dbReference>
<reference evidence="4 5" key="1">
    <citation type="submission" date="2016-09" db="EMBL/GenBank/DDBJ databases">
        <title>Acidihalobacter prosperus V6 (DSM14174).</title>
        <authorList>
            <person name="Khaleque H.N."/>
            <person name="Ramsay J.P."/>
            <person name="Murphy R.J.T."/>
            <person name="Kaksonen A.H."/>
            <person name="Boxall N.J."/>
            <person name="Watkin E.L.J."/>
        </authorList>
    </citation>
    <scope>NUCLEOTIDE SEQUENCE [LARGE SCALE GENOMIC DNA]</scope>
    <source>
        <strain evidence="4 5">V6</strain>
    </source>
</reference>
<dbReference type="Proteomes" id="UP000095342">
    <property type="component" value="Chromosome"/>
</dbReference>
<evidence type="ECO:0000256" key="1">
    <source>
        <dbReference type="ARBA" id="ARBA00022603"/>
    </source>
</evidence>
<dbReference type="InterPro" id="IPR019257">
    <property type="entry name" value="MeTrfase_dom"/>
</dbReference>
<keyword evidence="2 4" id="KW-0808">Transferase</keyword>
<dbReference type="AlphaFoldDB" id="A0A1D8K9R3"/>
<dbReference type="KEGG" id="aaeo:BJI67_12230"/>
<dbReference type="InterPro" id="IPR051128">
    <property type="entry name" value="EgtD_Methyltrsf_superfamily"/>
</dbReference>
<dbReference type="InterPro" id="IPR035094">
    <property type="entry name" value="EgtD"/>
</dbReference>
<dbReference type="GO" id="GO:0032259">
    <property type="term" value="P:methylation"/>
    <property type="evidence" value="ECO:0007669"/>
    <property type="project" value="UniProtKB-KW"/>
</dbReference>
<evidence type="ECO:0000256" key="2">
    <source>
        <dbReference type="ARBA" id="ARBA00022679"/>
    </source>
</evidence>